<comment type="caution">
    <text evidence="1">The sequence shown here is derived from an EMBL/GenBank/DDBJ whole genome shotgun (WGS) entry which is preliminary data.</text>
</comment>
<dbReference type="EMBL" id="LXQA010077906">
    <property type="protein sequence ID" value="MCI10857.1"/>
    <property type="molecule type" value="Genomic_DNA"/>
</dbReference>
<sequence>MVEIFTSSFSSNLGGTSVDKFIKWNNDNCSCVILNVDDSCLAKLGAASEADLSIHATPPEGMLDLIRNDSSETFFLRE</sequence>
<accession>A0A392PGU4</accession>
<dbReference type="Proteomes" id="UP000265520">
    <property type="component" value="Unassembled WGS sequence"/>
</dbReference>
<organism evidence="1 2">
    <name type="scientific">Trifolium medium</name>
    <dbReference type="NCBI Taxonomy" id="97028"/>
    <lineage>
        <taxon>Eukaryota</taxon>
        <taxon>Viridiplantae</taxon>
        <taxon>Streptophyta</taxon>
        <taxon>Embryophyta</taxon>
        <taxon>Tracheophyta</taxon>
        <taxon>Spermatophyta</taxon>
        <taxon>Magnoliopsida</taxon>
        <taxon>eudicotyledons</taxon>
        <taxon>Gunneridae</taxon>
        <taxon>Pentapetalae</taxon>
        <taxon>rosids</taxon>
        <taxon>fabids</taxon>
        <taxon>Fabales</taxon>
        <taxon>Fabaceae</taxon>
        <taxon>Papilionoideae</taxon>
        <taxon>50 kb inversion clade</taxon>
        <taxon>NPAAA clade</taxon>
        <taxon>Hologalegina</taxon>
        <taxon>IRL clade</taxon>
        <taxon>Trifolieae</taxon>
        <taxon>Trifolium</taxon>
    </lineage>
</organism>
<evidence type="ECO:0000313" key="1">
    <source>
        <dbReference type="EMBL" id="MCI10857.1"/>
    </source>
</evidence>
<protein>
    <submittedName>
        <fullName evidence="1">Uncharacterized protein</fullName>
    </submittedName>
</protein>
<reference evidence="1 2" key="1">
    <citation type="journal article" date="2018" name="Front. Plant Sci.">
        <title>Red Clover (Trifolium pratense) and Zigzag Clover (T. medium) - A Picture of Genomic Similarities and Differences.</title>
        <authorList>
            <person name="Dluhosova J."/>
            <person name="Istvanek J."/>
            <person name="Nedelnik J."/>
            <person name="Repkova J."/>
        </authorList>
    </citation>
    <scope>NUCLEOTIDE SEQUENCE [LARGE SCALE GENOMIC DNA]</scope>
    <source>
        <strain evidence="2">cv. 10/8</strain>
        <tissue evidence="1">Leaf</tissue>
    </source>
</reference>
<dbReference type="AlphaFoldDB" id="A0A392PGU4"/>
<keyword evidence="2" id="KW-1185">Reference proteome</keyword>
<name>A0A392PGU4_9FABA</name>
<evidence type="ECO:0000313" key="2">
    <source>
        <dbReference type="Proteomes" id="UP000265520"/>
    </source>
</evidence>
<proteinExistence type="predicted"/>